<protein>
    <recommendedName>
        <fullName evidence="6">C2H2-type domain-containing protein</fullName>
    </recommendedName>
</protein>
<dbReference type="GO" id="GO:0008270">
    <property type="term" value="F:zinc ion binding"/>
    <property type="evidence" value="ECO:0007669"/>
    <property type="project" value="UniProtKB-KW"/>
</dbReference>
<evidence type="ECO:0000313" key="7">
    <source>
        <dbReference type="EMBL" id="ORY20877.1"/>
    </source>
</evidence>
<sequence length="499" mass="57763">MGNRSNFNNMPINSTNNKDKDNNNSQNPNYMPMMNDMPSMSSNNFIPNPNPVTSNSNINNNMFIYNNNDKMDMEMVNSNSCKTLNESKIPKKSKSNKKGPKPKSKVGDKERKTNINHTKIVKVGKKTGDRINKVKKNNLEDHQVYLHKDIKKEVSNILYGILNDNNNEKSSIKKEDEDVESGEENSFNQYNQNMERDPDEIVFKDENDRLKFINEFNRKYNINQNTSNNNNYKYEGNYLNKITKEAYSSVFLDHQIIKKRNTPINKLEFKDLISECVQRNAPPIILKCIISKVDNGKMEPYKCPYPNCNEIFSKTHFAECHNSNTDSSVRPFICQICEKTFRRRFDLTRHSNSHNAIKPYHCSRCLRGFARSDSCLRHIRMTKCQPFNFKSIPNDNIDLFKLFSTNHSNDSTNYVTVTPSITKDSFILLTFHQLNKERNNSESQEILQATSQNSNKQINYNFHNVKKERKNTQILTPKSTPKSTVNSKPSVTPLSPASP</sequence>
<dbReference type="GO" id="GO:0000978">
    <property type="term" value="F:RNA polymerase II cis-regulatory region sequence-specific DNA binding"/>
    <property type="evidence" value="ECO:0007669"/>
    <property type="project" value="TreeGrafter"/>
</dbReference>
<dbReference type="Proteomes" id="UP000193920">
    <property type="component" value="Unassembled WGS sequence"/>
</dbReference>
<evidence type="ECO:0000256" key="3">
    <source>
        <dbReference type="ARBA" id="ARBA00022833"/>
    </source>
</evidence>
<dbReference type="PROSITE" id="PS50157">
    <property type="entry name" value="ZINC_FINGER_C2H2_2"/>
    <property type="match status" value="1"/>
</dbReference>
<feature type="domain" description="C2H2-type" evidence="6">
    <location>
        <begin position="332"/>
        <end position="359"/>
    </location>
</feature>
<keyword evidence="3" id="KW-0862">Zinc</keyword>
<dbReference type="AlphaFoldDB" id="A0A1Y2AF25"/>
<feature type="region of interest" description="Disordered" evidence="5">
    <location>
        <begin position="468"/>
        <end position="499"/>
    </location>
</feature>
<dbReference type="InterPro" id="IPR013087">
    <property type="entry name" value="Znf_C2H2_type"/>
</dbReference>
<reference evidence="7 8" key="1">
    <citation type="submission" date="2016-08" db="EMBL/GenBank/DDBJ databases">
        <title>A Parts List for Fungal Cellulosomes Revealed by Comparative Genomics.</title>
        <authorList>
            <consortium name="DOE Joint Genome Institute"/>
            <person name="Haitjema C.H."/>
            <person name="Gilmore S.P."/>
            <person name="Henske J.K."/>
            <person name="Solomon K.V."/>
            <person name="De Groot R."/>
            <person name="Kuo A."/>
            <person name="Mondo S.J."/>
            <person name="Salamov A.A."/>
            <person name="Labutti K."/>
            <person name="Zhao Z."/>
            <person name="Chiniquy J."/>
            <person name="Barry K."/>
            <person name="Brewer H.M."/>
            <person name="Purvine S.O."/>
            <person name="Wright A.T."/>
            <person name="Boxma B."/>
            <person name="Van Alen T."/>
            <person name="Hackstein J.H."/>
            <person name="Baker S.E."/>
            <person name="Grigoriev I.V."/>
            <person name="O'Malley M.A."/>
        </authorList>
    </citation>
    <scope>NUCLEOTIDE SEQUENCE [LARGE SCALE GENOMIC DNA]</scope>
    <source>
        <strain evidence="7 8">G1</strain>
    </source>
</reference>
<evidence type="ECO:0000256" key="5">
    <source>
        <dbReference type="SAM" id="MobiDB-lite"/>
    </source>
</evidence>
<accession>A0A1Y2AF25</accession>
<dbReference type="PROSITE" id="PS00028">
    <property type="entry name" value="ZINC_FINGER_C2H2_1"/>
    <property type="match status" value="1"/>
</dbReference>
<evidence type="ECO:0000256" key="1">
    <source>
        <dbReference type="ARBA" id="ARBA00022723"/>
    </source>
</evidence>
<keyword evidence="1" id="KW-0479">Metal-binding</keyword>
<organism evidence="7 8">
    <name type="scientific">Neocallimastix californiae</name>
    <dbReference type="NCBI Taxonomy" id="1754190"/>
    <lineage>
        <taxon>Eukaryota</taxon>
        <taxon>Fungi</taxon>
        <taxon>Fungi incertae sedis</taxon>
        <taxon>Chytridiomycota</taxon>
        <taxon>Chytridiomycota incertae sedis</taxon>
        <taxon>Neocallimastigomycetes</taxon>
        <taxon>Neocallimastigales</taxon>
        <taxon>Neocallimastigaceae</taxon>
        <taxon>Neocallimastix</taxon>
    </lineage>
</organism>
<feature type="compositionally biased region" description="Basic residues" evidence="5">
    <location>
        <begin position="90"/>
        <end position="104"/>
    </location>
</feature>
<keyword evidence="2 4" id="KW-0863">Zinc-finger</keyword>
<feature type="region of interest" description="Disordered" evidence="5">
    <location>
        <begin position="1"/>
        <end position="56"/>
    </location>
</feature>
<keyword evidence="8" id="KW-1185">Reference proteome</keyword>
<feature type="compositionally biased region" description="Low complexity" evidence="5">
    <location>
        <begin position="23"/>
        <end position="56"/>
    </location>
</feature>
<dbReference type="Gene3D" id="3.30.160.60">
    <property type="entry name" value="Classic Zinc Finger"/>
    <property type="match status" value="1"/>
</dbReference>
<dbReference type="OrthoDB" id="2156106at2759"/>
<dbReference type="STRING" id="1754190.A0A1Y2AF25"/>
<name>A0A1Y2AF25_9FUNG</name>
<evidence type="ECO:0000256" key="4">
    <source>
        <dbReference type="PROSITE-ProRule" id="PRU00042"/>
    </source>
</evidence>
<proteinExistence type="predicted"/>
<comment type="caution">
    <text evidence="7">The sequence shown here is derived from an EMBL/GenBank/DDBJ whole genome shotgun (WGS) entry which is preliminary data.</text>
</comment>
<feature type="compositionally biased region" description="Polar residues" evidence="5">
    <location>
        <begin position="472"/>
        <end position="499"/>
    </location>
</feature>
<evidence type="ECO:0000313" key="8">
    <source>
        <dbReference type="Proteomes" id="UP000193920"/>
    </source>
</evidence>
<evidence type="ECO:0000259" key="6">
    <source>
        <dbReference type="PROSITE" id="PS50157"/>
    </source>
</evidence>
<feature type="region of interest" description="Disordered" evidence="5">
    <location>
        <begin position="85"/>
        <end position="114"/>
    </location>
</feature>
<evidence type="ECO:0000256" key="2">
    <source>
        <dbReference type="ARBA" id="ARBA00022771"/>
    </source>
</evidence>
<dbReference type="SMART" id="SM00355">
    <property type="entry name" value="ZnF_C2H2"/>
    <property type="match status" value="3"/>
</dbReference>
<dbReference type="InterPro" id="IPR036236">
    <property type="entry name" value="Znf_C2H2_sf"/>
</dbReference>
<feature type="compositionally biased region" description="Polar residues" evidence="5">
    <location>
        <begin position="1"/>
        <end position="12"/>
    </location>
</feature>
<gene>
    <name evidence="7" type="ORF">LY90DRAFT_707662</name>
</gene>
<dbReference type="PANTHER" id="PTHR23235">
    <property type="entry name" value="KRUEPPEL-LIKE TRANSCRIPTION FACTOR"/>
    <property type="match status" value="1"/>
</dbReference>
<dbReference type="GO" id="GO:0000981">
    <property type="term" value="F:DNA-binding transcription factor activity, RNA polymerase II-specific"/>
    <property type="evidence" value="ECO:0007669"/>
    <property type="project" value="TreeGrafter"/>
</dbReference>
<dbReference type="EMBL" id="MCOG01000277">
    <property type="protein sequence ID" value="ORY20877.1"/>
    <property type="molecule type" value="Genomic_DNA"/>
</dbReference>
<dbReference type="SUPFAM" id="SSF57667">
    <property type="entry name" value="beta-beta-alpha zinc fingers"/>
    <property type="match status" value="2"/>
</dbReference>
<dbReference type="PANTHER" id="PTHR23235:SF120">
    <property type="entry name" value="KRUPPEL-LIKE FACTOR 15"/>
    <property type="match status" value="1"/>
</dbReference>